<name>A0AA47KNI0_9GAMM</name>
<geneLocation type="plasmid" evidence="2 3">
    <name>unnamed</name>
</geneLocation>
<feature type="chain" id="PRO_5041341963" description="Outer membrane protein beta-barrel domain-containing protein" evidence="1">
    <location>
        <begin position="25"/>
        <end position="142"/>
    </location>
</feature>
<accession>A0AA47KNI0</accession>
<evidence type="ECO:0008006" key="4">
    <source>
        <dbReference type="Google" id="ProtNLM"/>
    </source>
</evidence>
<feature type="signal peptide" evidence="1">
    <location>
        <begin position="1"/>
        <end position="24"/>
    </location>
</feature>
<reference evidence="2" key="1">
    <citation type="submission" date="2022-09" db="EMBL/GenBank/DDBJ databases">
        <authorList>
            <person name="Li Z.-J."/>
        </authorList>
    </citation>
    <scope>NUCLEOTIDE SEQUENCE</scope>
    <source>
        <strain evidence="2">TGB11</strain>
        <plasmid evidence="2">unnamed</plasmid>
    </source>
</reference>
<protein>
    <recommendedName>
        <fullName evidence="4">Outer membrane protein beta-barrel domain-containing protein</fullName>
    </recommendedName>
</protein>
<sequence>MNFNVLLRRIIWLIAASVPVSSYAADGLAAGVFLGSPMSGVTVKQNQFKIQAGIDKFGVAVDGTWNLGEWLGRMEYAPMYVYAGGQWVDDSTHQWGPRAGLGVTLPVGTGDMELFAEAGTTWYWEEKGDIEFEGAAGARIYF</sequence>
<evidence type="ECO:0000256" key="1">
    <source>
        <dbReference type="SAM" id="SignalP"/>
    </source>
</evidence>
<dbReference type="AlphaFoldDB" id="A0AA47KNI0"/>
<keyword evidence="2" id="KW-0614">Plasmid</keyword>
<dbReference type="Proteomes" id="UP001164748">
    <property type="component" value="Plasmid unnamed"/>
</dbReference>
<keyword evidence="1" id="KW-0732">Signal</keyword>
<dbReference type="RefSeq" id="WP_269580187.1">
    <property type="nucleotide sequence ID" value="NZ_CP114589.1"/>
</dbReference>
<evidence type="ECO:0000313" key="2">
    <source>
        <dbReference type="EMBL" id="WBA10151.1"/>
    </source>
</evidence>
<gene>
    <name evidence="2" type="ORF">N8M53_15195</name>
</gene>
<evidence type="ECO:0000313" key="3">
    <source>
        <dbReference type="Proteomes" id="UP001164748"/>
    </source>
</evidence>
<organism evidence="2 3">
    <name type="scientific">Salinivibrio kushneri</name>
    <dbReference type="NCBI Taxonomy" id="1908198"/>
    <lineage>
        <taxon>Bacteria</taxon>
        <taxon>Pseudomonadati</taxon>
        <taxon>Pseudomonadota</taxon>
        <taxon>Gammaproteobacteria</taxon>
        <taxon>Vibrionales</taxon>
        <taxon>Vibrionaceae</taxon>
        <taxon>Salinivibrio</taxon>
    </lineage>
</organism>
<dbReference type="EMBL" id="CP114589">
    <property type="protein sequence ID" value="WBA10151.1"/>
    <property type="molecule type" value="Genomic_DNA"/>
</dbReference>
<proteinExistence type="predicted"/>